<feature type="domain" description="CheR-type methyltransferase" evidence="5">
    <location>
        <begin position="1"/>
        <end position="241"/>
    </location>
</feature>
<evidence type="ECO:0000313" key="6">
    <source>
        <dbReference type="EMBL" id="NES09604.1"/>
    </source>
</evidence>
<dbReference type="Gene3D" id="3.40.50.150">
    <property type="entry name" value="Vaccinia Virus protein VP39"/>
    <property type="match status" value="1"/>
</dbReference>
<dbReference type="AlphaFoldDB" id="A0A6I5RNB6"/>
<dbReference type="SUPFAM" id="SSF47757">
    <property type="entry name" value="Chemotaxis receptor methyltransferase CheR, N-terminal domain"/>
    <property type="match status" value="1"/>
</dbReference>
<evidence type="ECO:0000256" key="2">
    <source>
        <dbReference type="ARBA" id="ARBA00022679"/>
    </source>
</evidence>
<dbReference type="Gene3D" id="1.25.40.10">
    <property type="entry name" value="Tetratricopeptide repeat domain"/>
    <property type="match status" value="1"/>
</dbReference>
<dbReference type="PROSITE" id="PS50123">
    <property type="entry name" value="CHER"/>
    <property type="match status" value="1"/>
</dbReference>
<reference evidence="6 7" key="1">
    <citation type="submission" date="2020-02" db="EMBL/GenBank/DDBJ databases">
        <title>Broccoli isolated Pseudomonas sp.</title>
        <authorList>
            <person name="Fujikawa T."/>
            <person name="Sawada H."/>
        </authorList>
    </citation>
    <scope>NUCLEOTIDE SEQUENCE [LARGE SCALE GENOMIC DNA]</scope>
    <source>
        <strain evidence="6 7">JCM 32154</strain>
    </source>
</reference>
<dbReference type="GO" id="GO:0008757">
    <property type="term" value="F:S-adenosylmethionine-dependent methyltransferase activity"/>
    <property type="evidence" value="ECO:0007669"/>
    <property type="project" value="InterPro"/>
</dbReference>
<accession>A0A6I5RNB6</accession>
<keyword evidence="4" id="KW-0802">TPR repeat</keyword>
<dbReference type="PANTHER" id="PTHR24422">
    <property type="entry name" value="CHEMOTAXIS PROTEIN METHYLTRANSFERASE"/>
    <property type="match status" value="1"/>
</dbReference>
<dbReference type="InterPro" id="IPR050903">
    <property type="entry name" value="Bact_Chemotaxis_MeTrfase"/>
</dbReference>
<evidence type="ECO:0000259" key="5">
    <source>
        <dbReference type="PROSITE" id="PS50123"/>
    </source>
</evidence>
<dbReference type="RefSeq" id="WP_163934302.1">
    <property type="nucleotide sequence ID" value="NZ_BMQU01000011.1"/>
</dbReference>
<dbReference type="SUPFAM" id="SSF48452">
    <property type="entry name" value="TPR-like"/>
    <property type="match status" value="1"/>
</dbReference>
<evidence type="ECO:0000256" key="3">
    <source>
        <dbReference type="ARBA" id="ARBA00022691"/>
    </source>
</evidence>
<proteinExistence type="predicted"/>
<dbReference type="SUPFAM" id="SSF53335">
    <property type="entry name" value="S-adenosyl-L-methionine-dependent methyltransferases"/>
    <property type="match status" value="1"/>
</dbReference>
<dbReference type="InterPro" id="IPR029063">
    <property type="entry name" value="SAM-dependent_MTases_sf"/>
</dbReference>
<dbReference type="PROSITE" id="PS50005">
    <property type="entry name" value="TPR"/>
    <property type="match status" value="1"/>
</dbReference>
<sequence>MSSEQRFFRFLQERIGLDVASVGAPMVERALHQRCAAVSARDLDDYWLQMQQSSQEQQALIEAVIVPETWFFRYPESFAALVSLALKRLAVLAGSRPLRILSLPCSTGEEPYSIAMALLDAGVSGAAFRVDGIDISSGSIARAKHAVYGRNSFRGLQQAFRQVHFSECAEGQRLDERVRQQVNLQVGNVLDPMLRTREGAYDFVFCRNLLIYFDVPTQQRVFEVLKSLTHDEGVLFIGPAEGSLLARLGMRPLGIPQSFAYVRQEPVEAPVSKPVVVLKPIPPVAPRPVQEPVRRPFTAFQSKPQPSANTGTAAQLLEQIAQLANSGSSVQARAACERYLREHEPCAQVFYWLGLLGDTAGDSADAVRHYRKALYLEPQHPEALAHLAALLASQGDLVGARRLQARAVRLEREPER</sequence>
<gene>
    <name evidence="6" type="ORF">G3O07_07495</name>
</gene>
<dbReference type="GO" id="GO:0032259">
    <property type="term" value="P:methylation"/>
    <property type="evidence" value="ECO:0007669"/>
    <property type="project" value="UniProtKB-KW"/>
</dbReference>
<evidence type="ECO:0000313" key="7">
    <source>
        <dbReference type="Proteomes" id="UP000471751"/>
    </source>
</evidence>
<dbReference type="PRINTS" id="PR00996">
    <property type="entry name" value="CHERMTFRASE"/>
</dbReference>
<evidence type="ECO:0000256" key="1">
    <source>
        <dbReference type="ARBA" id="ARBA00022603"/>
    </source>
</evidence>
<dbReference type="InterPro" id="IPR022642">
    <property type="entry name" value="CheR_C"/>
</dbReference>
<dbReference type="PANTHER" id="PTHR24422:SF19">
    <property type="entry name" value="CHEMOTAXIS PROTEIN METHYLTRANSFERASE"/>
    <property type="match status" value="1"/>
</dbReference>
<keyword evidence="1" id="KW-0489">Methyltransferase</keyword>
<keyword evidence="2" id="KW-0808">Transferase</keyword>
<protein>
    <submittedName>
        <fullName evidence="6">Chemotaxis protein CheR</fullName>
    </submittedName>
</protein>
<keyword evidence="3" id="KW-0949">S-adenosyl-L-methionine</keyword>
<comment type="caution">
    <text evidence="6">The sequence shown here is derived from an EMBL/GenBank/DDBJ whole genome shotgun (WGS) entry which is preliminary data.</text>
</comment>
<dbReference type="SMART" id="SM00138">
    <property type="entry name" value="MeTrc"/>
    <property type="match status" value="1"/>
</dbReference>
<dbReference type="InterPro" id="IPR011990">
    <property type="entry name" value="TPR-like_helical_dom_sf"/>
</dbReference>
<organism evidence="6 7">
    <name type="scientific">Pseudomonas laurentiana</name>
    <dbReference type="NCBI Taxonomy" id="2364649"/>
    <lineage>
        <taxon>Bacteria</taxon>
        <taxon>Pseudomonadati</taxon>
        <taxon>Pseudomonadota</taxon>
        <taxon>Gammaproteobacteria</taxon>
        <taxon>Pseudomonadales</taxon>
        <taxon>Pseudomonadaceae</taxon>
        <taxon>Pseudomonas</taxon>
    </lineage>
</organism>
<name>A0A6I5RNB6_9PSED</name>
<feature type="repeat" description="TPR" evidence="4">
    <location>
        <begin position="347"/>
        <end position="380"/>
    </location>
</feature>
<evidence type="ECO:0000256" key="4">
    <source>
        <dbReference type="PROSITE-ProRule" id="PRU00339"/>
    </source>
</evidence>
<dbReference type="Pfam" id="PF01739">
    <property type="entry name" value="CheR"/>
    <property type="match status" value="1"/>
</dbReference>
<dbReference type="InterPro" id="IPR000780">
    <property type="entry name" value="CheR_MeTrfase"/>
</dbReference>
<dbReference type="Proteomes" id="UP000471751">
    <property type="component" value="Unassembled WGS sequence"/>
</dbReference>
<dbReference type="InterPro" id="IPR019734">
    <property type="entry name" value="TPR_rpt"/>
</dbReference>
<dbReference type="EMBL" id="JAAHBT010000062">
    <property type="protein sequence ID" value="NES09604.1"/>
    <property type="molecule type" value="Genomic_DNA"/>
</dbReference>
<keyword evidence="7" id="KW-1185">Reference proteome</keyword>